<gene>
    <name evidence="2" type="ORF">DEACI_1073</name>
    <name evidence="1" type="ORF">DEACI_1143</name>
</gene>
<dbReference type="Proteomes" id="UP000836597">
    <property type="component" value="Chromosome"/>
</dbReference>
<evidence type="ECO:0000313" key="2">
    <source>
        <dbReference type="EMBL" id="CEJ06624.1"/>
    </source>
</evidence>
<dbReference type="AlphaFoldDB" id="A0A8S0X412"/>
<sequence length="57" mass="5888">MVGEGKTHNKGQGVGGRPVCPAVSSVGMLALVSAFLTRARGAGEEQDMKDKKDGMAR</sequence>
<name>A0A8S0X412_9FIRM</name>
<dbReference type="EMBL" id="LR746496">
    <property type="protein sequence ID" value="CAA7600490.1"/>
    <property type="molecule type" value="Genomic_DNA"/>
</dbReference>
<evidence type="ECO:0000313" key="3">
    <source>
        <dbReference type="Proteomes" id="UP001071230"/>
    </source>
</evidence>
<protein>
    <submittedName>
        <fullName evidence="1">Uncharacterized protein</fullName>
    </submittedName>
</protein>
<accession>A0A8S0X412</accession>
<dbReference type="KEGG" id="aacx:DEACI_1143"/>
<dbReference type="EMBL" id="CDGJ01000032">
    <property type="protein sequence ID" value="CEJ06624.1"/>
    <property type="molecule type" value="Genomic_DNA"/>
</dbReference>
<dbReference type="Proteomes" id="UP001071230">
    <property type="component" value="Unassembled WGS sequence"/>
</dbReference>
<organism evidence="1">
    <name type="scientific">Acididesulfobacillus acetoxydans</name>
    <dbReference type="NCBI Taxonomy" id="1561005"/>
    <lineage>
        <taxon>Bacteria</taxon>
        <taxon>Bacillati</taxon>
        <taxon>Bacillota</taxon>
        <taxon>Clostridia</taxon>
        <taxon>Eubacteriales</taxon>
        <taxon>Peptococcaceae</taxon>
        <taxon>Acididesulfobacillus</taxon>
    </lineage>
</organism>
<reference evidence="1" key="2">
    <citation type="submission" date="2020-01" db="EMBL/GenBank/DDBJ databases">
        <authorList>
            <person name="Hornung B."/>
        </authorList>
    </citation>
    <scope>NUCLEOTIDE SEQUENCE</scope>
    <source>
        <strain evidence="1">PacBioINE</strain>
    </source>
</reference>
<evidence type="ECO:0000313" key="1">
    <source>
        <dbReference type="EMBL" id="CAA7600490.1"/>
    </source>
</evidence>
<keyword evidence="3" id="KW-1185">Reference proteome</keyword>
<reference evidence="2" key="1">
    <citation type="submission" date="2014-11" db="EMBL/GenBank/DDBJ databases">
        <authorList>
            <person name="Hornung B.V."/>
        </authorList>
    </citation>
    <scope>NUCLEOTIDE SEQUENCE</scope>
    <source>
        <strain evidence="2">INE</strain>
    </source>
</reference>
<proteinExistence type="predicted"/>